<dbReference type="Gene3D" id="3.50.50.60">
    <property type="entry name" value="FAD/NAD(P)-binding domain"/>
    <property type="match status" value="1"/>
</dbReference>
<name>A0A0M0J6H7_9EUKA</name>
<dbReference type="PANTHER" id="PTHR10742">
    <property type="entry name" value="FLAVIN MONOAMINE OXIDASE"/>
    <property type="match status" value="1"/>
</dbReference>
<dbReference type="OrthoDB" id="5046242at2759"/>
<dbReference type="SUPFAM" id="SSF54373">
    <property type="entry name" value="FAD-linked reductases, C-terminal domain"/>
    <property type="match status" value="1"/>
</dbReference>
<keyword evidence="1" id="KW-0732">Signal</keyword>
<dbReference type="GO" id="GO:0016491">
    <property type="term" value="F:oxidoreductase activity"/>
    <property type="evidence" value="ECO:0007669"/>
    <property type="project" value="InterPro"/>
</dbReference>
<keyword evidence="4" id="KW-1185">Reference proteome</keyword>
<dbReference type="InterPro" id="IPR036188">
    <property type="entry name" value="FAD/NAD-bd_sf"/>
</dbReference>
<evidence type="ECO:0000256" key="1">
    <source>
        <dbReference type="SAM" id="SignalP"/>
    </source>
</evidence>
<feature type="non-terminal residue" evidence="3">
    <location>
        <position position="535"/>
    </location>
</feature>
<dbReference type="SUPFAM" id="SSF51905">
    <property type="entry name" value="FAD/NAD(P)-binding domain"/>
    <property type="match status" value="1"/>
</dbReference>
<dbReference type="EMBL" id="JWZX01003301">
    <property type="protein sequence ID" value="KOO22211.1"/>
    <property type="molecule type" value="Genomic_DNA"/>
</dbReference>
<dbReference type="InterPro" id="IPR002937">
    <property type="entry name" value="Amino_oxidase"/>
</dbReference>
<protein>
    <submittedName>
        <fullName evidence="3">Amine oxidase</fullName>
    </submittedName>
</protein>
<organism evidence="3 4">
    <name type="scientific">Chrysochromulina tobinii</name>
    <dbReference type="NCBI Taxonomy" id="1460289"/>
    <lineage>
        <taxon>Eukaryota</taxon>
        <taxon>Haptista</taxon>
        <taxon>Haptophyta</taxon>
        <taxon>Prymnesiophyceae</taxon>
        <taxon>Prymnesiales</taxon>
        <taxon>Chrysochromulinaceae</taxon>
        <taxon>Chrysochromulina</taxon>
    </lineage>
</organism>
<feature type="chain" id="PRO_5005601606" evidence="1">
    <location>
        <begin position="22"/>
        <end position="535"/>
    </location>
</feature>
<gene>
    <name evidence="3" type="ORF">Ctob_002307</name>
</gene>
<evidence type="ECO:0000313" key="4">
    <source>
        <dbReference type="Proteomes" id="UP000037460"/>
    </source>
</evidence>
<dbReference type="Proteomes" id="UP000037460">
    <property type="component" value="Unassembled WGS sequence"/>
</dbReference>
<accession>A0A0M0J6H7</accession>
<feature type="signal peptide" evidence="1">
    <location>
        <begin position="1"/>
        <end position="21"/>
    </location>
</feature>
<dbReference type="InterPro" id="IPR050281">
    <property type="entry name" value="Flavin_monoamine_oxidase"/>
</dbReference>
<reference evidence="4" key="1">
    <citation type="journal article" date="2015" name="PLoS Genet.">
        <title>Genome Sequence and Transcriptome Analyses of Chrysochromulina tobin: Metabolic Tools for Enhanced Algal Fitness in the Prominent Order Prymnesiales (Haptophyceae).</title>
        <authorList>
            <person name="Hovde B.T."/>
            <person name="Deodato C.R."/>
            <person name="Hunsperger H.M."/>
            <person name="Ryken S.A."/>
            <person name="Yost W."/>
            <person name="Jha R.K."/>
            <person name="Patterson J."/>
            <person name="Monnat R.J. Jr."/>
            <person name="Barlow S.B."/>
            <person name="Starkenburg S.R."/>
            <person name="Cattolico R.A."/>
        </authorList>
    </citation>
    <scope>NUCLEOTIDE SEQUENCE</scope>
    <source>
        <strain evidence="4">CCMP291</strain>
    </source>
</reference>
<dbReference type="PANTHER" id="PTHR10742:SF410">
    <property type="entry name" value="LYSINE-SPECIFIC HISTONE DEMETHYLASE 2"/>
    <property type="match status" value="1"/>
</dbReference>
<dbReference type="Pfam" id="PF01593">
    <property type="entry name" value="Amino_oxidase"/>
    <property type="match status" value="1"/>
</dbReference>
<evidence type="ECO:0000313" key="3">
    <source>
        <dbReference type="EMBL" id="KOO22211.1"/>
    </source>
</evidence>
<sequence>MKNTVFHTLALLVTSFDLVATVKVVVVGAGTSGLAAARTLTDTWDTDENGGPLELTVLEAGTRIGGRTWTLNASEAGAAWNTAGALGAPTDMGASWIHGSTSTHPITKIATALGLATGSGLVRTRDNLAELRLCTAGKTSACSEPNNDEFTAYENLLSQAQESAEDSDTDISLWQALSGLSSSGQNRESKLFQYHLATGAEFNTAGPVTQLSAWNYDDDSQYSGTELVWAQGYKVMYEALQSGAVRVNDGSSTLQVAAVASASRQPILVTYNKRVTSVTYSSTGVVLTTADGSTYNADYVIITIPLGVLKSTDASSRVTFSPALPPATANGISQLGFGNVVKIALLFPTVWWPTGTHYYGLAQAGTDRGLFTYFLNVHALSTKPVLMTFALGASADTAEGMSNAAVWTQIRANLVKIFPRSVTVPTTAPQMIRSTWRANPLAKGAYTYVAVGTSKNTITAAFGGNVGGRLFFAGEHTSAAYRGTVHGAFQTGQVRTPRTSPHLPRISHTYLPFTSPSPPFVPAQVAARAVKACSA</sequence>
<feature type="domain" description="Amine oxidase" evidence="2">
    <location>
        <begin position="32"/>
        <end position="493"/>
    </location>
</feature>
<dbReference type="AlphaFoldDB" id="A0A0M0J6H7"/>
<dbReference type="Gene3D" id="3.90.660.10">
    <property type="match status" value="1"/>
</dbReference>
<comment type="caution">
    <text evidence="3">The sequence shown here is derived from an EMBL/GenBank/DDBJ whole genome shotgun (WGS) entry which is preliminary data.</text>
</comment>
<proteinExistence type="predicted"/>
<evidence type="ECO:0000259" key="2">
    <source>
        <dbReference type="Pfam" id="PF01593"/>
    </source>
</evidence>